<dbReference type="AlphaFoldDB" id="A0A0V1HF55"/>
<dbReference type="EMBL" id="JYDS01000381">
    <property type="protein sequence ID" value="KRZ09432.1"/>
    <property type="molecule type" value="Genomic_DNA"/>
</dbReference>
<gene>
    <name evidence="1" type="ORF">T4B_2439</name>
</gene>
<sequence>MLCKIRWIERYSAVLTFFNSYRSLIETVPTLLRGKAATLPLKHSSYKFQYVKWENVPLKDCSANLLDALALCSEDNYLNVSVLLQIFTTLSIPSARAERSFSALKYQKNVFWTAMNLTALH</sequence>
<comment type="caution">
    <text evidence="1">The sequence shown here is derived from an EMBL/GenBank/DDBJ whole genome shotgun (WGS) entry which is preliminary data.</text>
</comment>
<reference evidence="1 2" key="1">
    <citation type="submission" date="2015-01" db="EMBL/GenBank/DDBJ databases">
        <title>Evolution of Trichinella species and genotypes.</title>
        <authorList>
            <person name="Korhonen P.K."/>
            <person name="Edoardo P."/>
            <person name="Giuseppe L.R."/>
            <person name="Gasser R.B."/>
        </authorList>
    </citation>
    <scope>NUCLEOTIDE SEQUENCE [LARGE SCALE GENOMIC DNA]</scope>
    <source>
        <strain evidence="1">ISS588</strain>
    </source>
</reference>
<evidence type="ECO:0000313" key="1">
    <source>
        <dbReference type="EMBL" id="KRZ09432.1"/>
    </source>
</evidence>
<name>A0A0V1HF55_TRIPS</name>
<keyword evidence="2" id="KW-1185">Reference proteome</keyword>
<protein>
    <recommendedName>
        <fullName evidence="3">HAT C-terminal dimerisation domain-containing protein</fullName>
    </recommendedName>
</protein>
<organism evidence="1 2">
    <name type="scientific">Trichinella pseudospiralis</name>
    <name type="common">Parasitic roundworm</name>
    <dbReference type="NCBI Taxonomy" id="6337"/>
    <lineage>
        <taxon>Eukaryota</taxon>
        <taxon>Metazoa</taxon>
        <taxon>Ecdysozoa</taxon>
        <taxon>Nematoda</taxon>
        <taxon>Enoplea</taxon>
        <taxon>Dorylaimia</taxon>
        <taxon>Trichinellida</taxon>
        <taxon>Trichinellidae</taxon>
        <taxon>Trichinella</taxon>
    </lineage>
</organism>
<evidence type="ECO:0008006" key="3">
    <source>
        <dbReference type="Google" id="ProtNLM"/>
    </source>
</evidence>
<accession>A0A0V1HF55</accession>
<proteinExistence type="predicted"/>
<dbReference type="Proteomes" id="UP000054805">
    <property type="component" value="Unassembled WGS sequence"/>
</dbReference>
<evidence type="ECO:0000313" key="2">
    <source>
        <dbReference type="Proteomes" id="UP000054805"/>
    </source>
</evidence>